<dbReference type="PANTHER" id="PTHR33443">
    <property type="entry name" value="ZGC:112980"/>
    <property type="match status" value="1"/>
</dbReference>
<protein>
    <submittedName>
        <fullName evidence="3">Uncharacterized protein</fullName>
    </submittedName>
</protein>
<evidence type="ECO:0000256" key="1">
    <source>
        <dbReference type="SAM" id="MobiDB-lite"/>
    </source>
</evidence>
<dbReference type="OrthoDB" id="266020at2759"/>
<feature type="region of interest" description="Disordered" evidence="1">
    <location>
        <begin position="288"/>
        <end position="384"/>
    </location>
</feature>
<keyword evidence="4" id="KW-1185">Reference proteome</keyword>
<feature type="region of interest" description="Disordered" evidence="1">
    <location>
        <begin position="215"/>
        <end position="251"/>
    </location>
</feature>
<reference evidence="3" key="1">
    <citation type="submission" date="2020-02" db="EMBL/GenBank/DDBJ databases">
        <authorList>
            <person name="Scholz U."/>
            <person name="Mascher M."/>
            <person name="Fiebig A."/>
        </authorList>
    </citation>
    <scope>NUCLEOTIDE SEQUENCE</scope>
</reference>
<dbReference type="InterPro" id="IPR053234">
    <property type="entry name" value="RPM1_Interactor"/>
</dbReference>
<dbReference type="EMBL" id="LR743594">
    <property type="protein sequence ID" value="CAA2622970.1"/>
    <property type="molecule type" value="Genomic_DNA"/>
</dbReference>
<evidence type="ECO:0000313" key="2">
    <source>
        <dbReference type="EMBL" id="CAA2622970.1"/>
    </source>
</evidence>
<feature type="region of interest" description="Disordered" evidence="1">
    <location>
        <begin position="1"/>
        <end position="25"/>
    </location>
</feature>
<feature type="region of interest" description="Disordered" evidence="1">
    <location>
        <begin position="400"/>
        <end position="504"/>
    </location>
</feature>
<dbReference type="Proteomes" id="UP000663760">
    <property type="component" value="Chromosome 7"/>
</dbReference>
<feature type="region of interest" description="Disordered" evidence="1">
    <location>
        <begin position="84"/>
        <end position="106"/>
    </location>
</feature>
<dbReference type="EMBL" id="LR746270">
    <property type="protein sequence ID" value="CAA7398942.1"/>
    <property type="molecule type" value="Genomic_DNA"/>
</dbReference>
<proteinExistence type="predicted"/>
<dbReference type="AlphaFoldDB" id="A0A7I8KN89"/>
<evidence type="ECO:0000313" key="4">
    <source>
        <dbReference type="Proteomes" id="UP000663760"/>
    </source>
</evidence>
<dbReference type="PANTHER" id="PTHR33443:SF30">
    <property type="entry name" value="SARCOSINE DEHYDROGENASE-2C PROTEIN"/>
    <property type="match status" value="1"/>
</dbReference>
<evidence type="ECO:0000313" key="3">
    <source>
        <dbReference type="EMBL" id="CAA7398942.1"/>
    </source>
</evidence>
<organism evidence="3 4">
    <name type="scientific">Spirodela intermedia</name>
    <name type="common">Intermediate duckweed</name>
    <dbReference type="NCBI Taxonomy" id="51605"/>
    <lineage>
        <taxon>Eukaryota</taxon>
        <taxon>Viridiplantae</taxon>
        <taxon>Streptophyta</taxon>
        <taxon>Embryophyta</taxon>
        <taxon>Tracheophyta</taxon>
        <taxon>Spermatophyta</taxon>
        <taxon>Magnoliopsida</taxon>
        <taxon>Liliopsida</taxon>
        <taxon>Araceae</taxon>
        <taxon>Lemnoideae</taxon>
        <taxon>Spirodela</taxon>
    </lineage>
</organism>
<name>A0A7I8KN89_SPIIN</name>
<gene>
    <name evidence="2" type="ORF">SI7747_07008924</name>
    <name evidence="3" type="ORF">SI8410_07009612</name>
</gene>
<sequence>MGQERVIVEISSDEEDEVSESGMESFDYGSSLDWLSDMLGLEDDPWTSDDLVVVDEFSCHSPVEKLDCLPLSTETCVSAEDSGDDCQILDDDPDKPTEATQDEGDRSDELLIVGEKGQVACRDFPHSRHLCATFPFATTSHEKFCNMCHCYVCDVPAPCGYWGRSSCSSGHCHSTDREERWVSERKALKLLQQTAENREEHRFSILSVRPPVVKATGVRPRPHNLPPARSSSIGSGTAPPRASGIGHSRAESVSVQAPVSVRIGLAASARPRISESSRLHPFRRCSAAEPGGAQRLATTARSQSSGLLSGALRNNPQLSRSRTSSAAGITHSNQMDQQGSSSPSGASFLNVPTKKPRTSVSTHQVYYRKPQRDPHISPPATAATDESFRKWQGVLLGHSPNLGKNFRPYTPAASVSSRSGTAPAGSTPRSIPAGGEFGGAARVPTESAQLLKKPSVNLYGLPQRSQAPPAGAPFEGGGDGSFGHAPAREAAARGRARRDDQRGR</sequence>
<accession>A0A7I8KN89</accession>
<feature type="compositionally biased region" description="Acidic residues" evidence="1">
    <location>
        <begin position="84"/>
        <end position="93"/>
    </location>
</feature>
<feature type="compositionally biased region" description="Basic and acidic residues" evidence="1">
    <location>
        <begin position="486"/>
        <end position="504"/>
    </location>
</feature>
<feature type="compositionally biased region" description="Polar residues" evidence="1">
    <location>
        <begin position="296"/>
        <end position="347"/>
    </location>
</feature>